<evidence type="ECO:0000256" key="3">
    <source>
        <dbReference type="PIRNR" id="PIRNR028983"/>
    </source>
</evidence>
<keyword evidence="3" id="KW-0653">Protein transport</keyword>
<dbReference type="Proteomes" id="UP000398389">
    <property type="component" value="Unassembled WGS sequence"/>
</dbReference>
<feature type="region of interest" description="Disordered" evidence="4">
    <location>
        <begin position="212"/>
        <end position="233"/>
    </location>
</feature>
<evidence type="ECO:0000256" key="2">
    <source>
        <dbReference type="ARBA" id="ARBA00014649"/>
    </source>
</evidence>
<dbReference type="GeneID" id="43584002"/>
<sequence>MVVTIKNDKKRKLDSEQPADSIENNTKPENVSENENEEDEDDDDDEIVNVDFDYFNFKEIDFHSTKNLLRQLLGPDSIQFDLSSLSDLIISQTSLGSTIKTDGEDSDPLAILTAIDLKGEPTKCATAKHALIDYFIAKTQDYPKFNRKIRQIVSQASQDKVGLVFSERLINMPTEVVPPMYKMLQQELEADSEKTFDYLLILSKTFQEEESQLDKEERISTKKSKRSPDTKKESYFFHPEDEVTQDHALYFHSFKYSKEPQASDSKRAFYDYGIFPQGHLILVKTDKLSELVQDLETRIPPF</sequence>
<name>A0A5E8BZU2_9ASCO</name>
<keyword evidence="3" id="KW-0813">Transport</keyword>
<dbReference type="PIRSF" id="PIRSF028983">
    <property type="entry name" value="BCP1"/>
    <property type="match status" value="1"/>
</dbReference>
<dbReference type="GO" id="GO:0005634">
    <property type="term" value="C:nucleus"/>
    <property type="evidence" value="ECO:0007669"/>
    <property type="project" value="UniProtKB-SubCell"/>
</dbReference>
<accession>A0A5E8BZU2</accession>
<dbReference type="EMBL" id="CABVLU010000004">
    <property type="protein sequence ID" value="VVT56632.1"/>
    <property type="molecule type" value="Genomic_DNA"/>
</dbReference>
<gene>
    <name evidence="5" type="ORF">SAPINGB_P005187</name>
</gene>
<evidence type="ECO:0000256" key="4">
    <source>
        <dbReference type="SAM" id="MobiDB-lite"/>
    </source>
</evidence>
<evidence type="ECO:0000313" key="6">
    <source>
        <dbReference type="Proteomes" id="UP000398389"/>
    </source>
</evidence>
<dbReference type="RefSeq" id="XP_031855793.1">
    <property type="nucleotide sequence ID" value="XM_031999902.1"/>
</dbReference>
<reference evidence="5 6" key="1">
    <citation type="submission" date="2019-09" db="EMBL/GenBank/DDBJ databases">
        <authorList>
            <person name="Brejova B."/>
        </authorList>
    </citation>
    <scope>NUCLEOTIDE SEQUENCE [LARGE SCALE GENOMIC DNA]</scope>
</reference>
<dbReference type="AlphaFoldDB" id="A0A5E8BZU2"/>
<evidence type="ECO:0000313" key="5">
    <source>
        <dbReference type="EMBL" id="VVT56632.1"/>
    </source>
</evidence>
<organism evidence="5 6">
    <name type="scientific">Magnusiomyces paraingens</name>
    <dbReference type="NCBI Taxonomy" id="2606893"/>
    <lineage>
        <taxon>Eukaryota</taxon>
        <taxon>Fungi</taxon>
        <taxon>Dikarya</taxon>
        <taxon>Ascomycota</taxon>
        <taxon>Saccharomycotina</taxon>
        <taxon>Dipodascomycetes</taxon>
        <taxon>Dipodascales</taxon>
        <taxon>Dipodascaceae</taxon>
        <taxon>Magnusiomyces</taxon>
    </lineage>
</organism>
<dbReference type="InterPro" id="IPR025602">
    <property type="entry name" value="BCP1_family"/>
</dbReference>
<comment type="subcellular location">
    <subcellularLocation>
        <location evidence="3">Nucleus</location>
    </subcellularLocation>
</comment>
<dbReference type="GO" id="GO:0015031">
    <property type="term" value="P:protein transport"/>
    <property type="evidence" value="ECO:0007669"/>
    <property type="project" value="UniProtKB-KW"/>
</dbReference>
<comment type="similarity">
    <text evidence="1 3">Belongs to the BCP1 family.</text>
</comment>
<dbReference type="Pfam" id="PF13862">
    <property type="entry name" value="BCCIP"/>
    <property type="match status" value="1"/>
</dbReference>
<feature type="region of interest" description="Disordered" evidence="4">
    <location>
        <begin position="1"/>
        <end position="45"/>
    </location>
</feature>
<proteinExistence type="inferred from homology"/>
<feature type="compositionally biased region" description="Acidic residues" evidence="4">
    <location>
        <begin position="32"/>
        <end position="45"/>
    </location>
</feature>
<keyword evidence="6" id="KW-1185">Reference proteome</keyword>
<dbReference type="PANTHER" id="PTHR13261:SF0">
    <property type="entry name" value="BRCA2 AND CDKN1A-INTERACTING PROTEIN"/>
    <property type="match status" value="1"/>
</dbReference>
<comment type="function">
    <text evidence="3">Involved in nuclear export, actin cytoskeleton organization and vesicular transport.</text>
</comment>
<dbReference type="PANTHER" id="PTHR13261">
    <property type="entry name" value="BRCA2 AND CDKN1A INTERACTING PROTEIN"/>
    <property type="match status" value="1"/>
</dbReference>
<protein>
    <recommendedName>
        <fullName evidence="2 3">Protein BCP1</fullName>
    </recommendedName>
</protein>
<keyword evidence="3" id="KW-0539">Nucleus</keyword>
<dbReference type="OrthoDB" id="27543at2759"/>
<evidence type="ECO:0000256" key="1">
    <source>
        <dbReference type="ARBA" id="ARBA00006781"/>
    </source>
</evidence>